<dbReference type="Pfam" id="PF04093">
    <property type="entry name" value="MreD"/>
    <property type="match status" value="1"/>
</dbReference>
<evidence type="ECO:0000256" key="3">
    <source>
        <dbReference type="ARBA" id="ARBA00022475"/>
    </source>
</evidence>
<evidence type="ECO:0000313" key="10">
    <source>
        <dbReference type="Proteomes" id="UP000233343"/>
    </source>
</evidence>
<evidence type="ECO:0000256" key="2">
    <source>
        <dbReference type="ARBA" id="ARBA00007776"/>
    </source>
</evidence>
<proteinExistence type="inferred from homology"/>
<dbReference type="Proteomes" id="UP000233343">
    <property type="component" value="Unassembled WGS sequence"/>
</dbReference>
<evidence type="ECO:0000313" key="9">
    <source>
        <dbReference type="EMBL" id="PKG29821.1"/>
    </source>
</evidence>
<comment type="subcellular location">
    <subcellularLocation>
        <location evidence="1">Cell membrane</location>
        <topology evidence="1">Multi-pass membrane protein</topology>
    </subcellularLocation>
</comment>
<evidence type="ECO:0000256" key="1">
    <source>
        <dbReference type="ARBA" id="ARBA00004651"/>
    </source>
</evidence>
<keyword evidence="5" id="KW-0133">Cell shape</keyword>
<evidence type="ECO:0000256" key="6">
    <source>
        <dbReference type="ARBA" id="ARBA00022989"/>
    </source>
</evidence>
<evidence type="ECO:0000256" key="5">
    <source>
        <dbReference type="ARBA" id="ARBA00022960"/>
    </source>
</evidence>
<reference evidence="9 10" key="1">
    <citation type="journal article" date="2010" name="Int. J. Syst. Evol. Microbiol.">
        <title>Bacillus horneckiae sp. nov., isolated from a spacecraft-assembly clean room.</title>
        <authorList>
            <person name="Vaishampayan P."/>
            <person name="Probst A."/>
            <person name="Krishnamurthi S."/>
            <person name="Ghosh S."/>
            <person name="Osman S."/>
            <person name="McDowall A."/>
            <person name="Ruckmani A."/>
            <person name="Mayilraj S."/>
            <person name="Venkateswaran K."/>
        </authorList>
    </citation>
    <scope>NUCLEOTIDE SEQUENCE [LARGE SCALE GENOMIC DNA]</scope>
    <source>
        <strain evidence="10">1PO1SC</strain>
    </source>
</reference>
<evidence type="ECO:0000256" key="4">
    <source>
        <dbReference type="ARBA" id="ARBA00022692"/>
    </source>
</evidence>
<organism evidence="9 10">
    <name type="scientific">Cytobacillus horneckiae</name>
    <dbReference type="NCBI Taxonomy" id="549687"/>
    <lineage>
        <taxon>Bacteria</taxon>
        <taxon>Bacillati</taxon>
        <taxon>Bacillota</taxon>
        <taxon>Bacilli</taxon>
        <taxon>Bacillales</taxon>
        <taxon>Bacillaceae</taxon>
        <taxon>Cytobacillus</taxon>
    </lineage>
</organism>
<dbReference type="EMBL" id="PISD01000011">
    <property type="protein sequence ID" value="PKG29821.1"/>
    <property type="molecule type" value="Genomic_DNA"/>
</dbReference>
<gene>
    <name evidence="9" type="primary">mreD</name>
    <name evidence="9" type="ORF">CWS20_06200</name>
</gene>
<keyword evidence="10" id="KW-1185">Reference proteome</keyword>
<name>A0A2N0ZJY8_9BACI</name>
<comment type="similarity">
    <text evidence="2">Belongs to the MreD family.</text>
</comment>
<keyword evidence="7 8" id="KW-0472">Membrane</keyword>
<keyword evidence="3" id="KW-1003">Cell membrane</keyword>
<accession>A0A2N0ZJY8</accession>
<evidence type="ECO:0000256" key="8">
    <source>
        <dbReference type="SAM" id="Phobius"/>
    </source>
</evidence>
<dbReference type="GO" id="GO:0008360">
    <property type="term" value="P:regulation of cell shape"/>
    <property type="evidence" value="ECO:0007669"/>
    <property type="project" value="UniProtKB-KW"/>
</dbReference>
<keyword evidence="4 8" id="KW-0812">Transmembrane</keyword>
<sequence length="172" mass="19809">MRKFILPLLFILLFVIESTFVQMVPPKEYFGNERFLIPHFLMIAILFLTIYGSKKYGLLYAFIFGLLFDIVYTEIIGIYLCLFPLIAYITSQLMRILQNNIIVTSLVVLFGIGVLEFGAYGMNIIINRTAMPLADFTLIRLIPTLILNLIVIIAGVYPLKRHFEKFIESLSE</sequence>
<feature type="transmembrane region" description="Helical" evidence="8">
    <location>
        <begin position="58"/>
        <end position="89"/>
    </location>
</feature>
<keyword evidence="6 8" id="KW-1133">Transmembrane helix</keyword>
<evidence type="ECO:0000256" key="7">
    <source>
        <dbReference type="ARBA" id="ARBA00023136"/>
    </source>
</evidence>
<feature type="transmembrane region" description="Helical" evidence="8">
    <location>
        <begin position="138"/>
        <end position="159"/>
    </location>
</feature>
<comment type="caution">
    <text evidence="9">The sequence shown here is derived from an EMBL/GenBank/DDBJ whole genome shotgun (WGS) entry which is preliminary data.</text>
</comment>
<dbReference type="NCBIfam" id="TIGR03426">
    <property type="entry name" value="shape_MreD"/>
    <property type="match status" value="1"/>
</dbReference>
<dbReference type="AlphaFoldDB" id="A0A2N0ZJY8"/>
<dbReference type="RefSeq" id="WP_066191680.1">
    <property type="nucleotide sequence ID" value="NZ_CP194732.1"/>
</dbReference>
<feature type="transmembrane region" description="Helical" evidence="8">
    <location>
        <begin position="33"/>
        <end position="51"/>
    </location>
</feature>
<feature type="transmembrane region" description="Helical" evidence="8">
    <location>
        <begin position="101"/>
        <end position="126"/>
    </location>
</feature>
<dbReference type="GO" id="GO:0005886">
    <property type="term" value="C:plasma membrane"/>
    <property type="evidence" value="ECO:0007669"/>
    <property type="project" value="UniProtKB-SubCell"/>
</dbReference>
<dbReference type="InterPro" id="IPR007227">
    <property type="entry name" value="Cell_shape_determining_MreD"/>
</dbReference>
<protein>
    <submittedName>
        <fullName evidence="9">Rod shape-determining protein MreD</fullName>
    </submittedName>
</protein>